<reference evidence="4" key="1">
    <citation type="submission" date="2017-09" db="EMBL/GenBank/DDBJ databases">
        <authorList>
            <person name="Varghese N."/>
            <person name="Submissions S."/>
        </authorList>
    </citation>
    <scope>NUCLEOTIDE SEQUENCE [LARGE SCALE GENOMIC DNA]</scope>
    <source>
        <strain evidence="4">CGMCC 1.12641</strain>
    </source>
</reference>
<dbReference type="Pfam" id="PF11127">
    <property type="entry name" value="YgaP-like_TM"/>
    <property type="match status" value="1"/>
</dbReference>
<feature type="transmembrane region" description="Helical" evidence="1">
    <location>
        <begin position="12"/>
        <end position="29"/>
    </location>
</feature>
<organism evidence="3 4">
    <name type="scientific">Salinimicrobium sediminis</name>
    <dbReference type="NCBI Taxonomy" id="1343891"/>
    <lineage>
        <taxon>Bacteria</taxon>
        <taxon>Pseudomonadati</taxon>
        <taxon>Bacteroidota</taxon>
        <taxon>Flavobacteriia</taxon>
        <taxon>Flavobacteriales</taxon>
        <taxon>Flavobacteriaceae</taxon>
        <taxon>Salinimicrobium</taxon>
    </lineage>
</organism>
<name>A0A285X330_9FLAO</name>
<evidence type="ECO:0000259" key="2">
    <source>
        <dbReference type="Pfam" id="PF11127"/>
    </source>
</evidence>
<keyword evidence="4" id="KW-1185">Reference proteome</keyword>
<evidence type="ECO:0000313" key="4">
    <source>
        <dbReference type="Proteomes" id="UP000219193"/>
    </source>
</evidence>
<dbReference type="InterPro" id="IPR021309">
    <property type="entry name" value="YgaP-like_TM"/>
</dbReference>
<sequence>MKRNMGTADRIVRLIIAAVIVALFYTNVISGTIGIVLLILAGVFVLTSLVSFCPLYTMIGLNTCGVRKHKKPAAH</sequence>
<accession>A0A285X330</accession>
<proteinExistence type="predicted"/>
<dbReference type="AlphaFoldDB" id="A0A285X330"/>
<feature type="domain" description="Inner membrane protein YgaP-like transmembrane" evidence="2">
    <location>
        <begin position="1"/>
        <end position="66"/>
    </location>
</feature>
<keyword evidence="1" id="KW-0472">Membrane</keyword>
<protein>
    <recommendedName>
        <fullName evidence="2">Inner membrane protein YgaP-like transmembrane domain-containing protein</fullName>
    </recommendedName>
</protein>
<evidence type="ECO:0000313" key="3">
    <source>
        <dbReference type="EMBL" id="SOC79747.1"/>
    </source>
</evidence>
<gene>
    <name evidence="3" type="ORF">SAMN06296241_1280</name>
</gene>
<dbReference type="OrthoDB" id="9804804at2"/>
<dbReference type="Proteomes" id="UP000219193">
    <property type="component" value="Unassembled WGS sequence"/>
</dbReference>
<keyword evidence="1" id="KW-0812">Transmembrane</keyword>
<evidence type="ECO:0000256" key="1">
    <source>
        <dbReference type="SAM" id="Phobius"/>
    </source>
</evidence>
<dbReference type="RefSeq" id="WP_097055459.1">
    <property type="nucleotide sequence ID" value="NZ_OCMF01000001.1"/>
</dbReference>
<feature type="transmembrane region" description="Helical" evidence="1">
    <location>
        <begin position="35"/>
        <end position="61"/>
    </location>
</feature>
<keyword evidence="1" id="KW-1133">Transmembrane helix</keyword>
<dbReference type="EMBL" id="OCMF01000001">
    <property type="protein sequence ID" value="SOC79747.1"/>
    <property type="molecule type" value="Genomic_DNA"/>
</dbReference>